<keyword evidence="2 4" id="KW-1133">Transmembrane helix</keyword>
<evidence type="ECO:0000259" key="5">
    <source>
        <dbReference type="PROSITE" id="PS50850"/>
    </source>
</evidence>
<organism evidence="6 7">
    <name type="scientific">Oceanicola granulosus (strain ATCC BAA-861 / DSM 15982 / KCTC 12143 / HTCC2516)</name>
    <dbReference type="NCBI Taxonomy" id="314256"/>
    <lineage>
        <taxon>Bacteria</taxon>
        <taxon>Pseudomonadati</taxon>
        <taxon>Pseudomonadota</taxon>
        <taxon>Alphaproteobacteria</taxon>
        <taxon>Rhodobacterales</taxon>
        <taxon>Roseobacteraceae</taxon>
        <taxon>Oceanicola</taxon>
    </lineage>
</organism>
<keyword evidence="7" id="KW-1185">Reference proteome</keyword>
<feature type="transmembrane region" description="Helical" evidence="4">
    <location>
        <begin position="345"/>
        <end position="365"/>
    </location>
</feature>
<accession>Q2CJV4</accession>
<dbReference type="InterPro" id="IPR036259">
    <property type="entry name" value="MFS_trans_sf"/>
</dbReference>
<dbReference type="AlphaFoldDB" id="Q2CJV4"/>
<dbReference type="PANTHER" id="PTHR11360">
    <property type="entry name" value="MONOCARBOXYLATE TRANSPORTER"/>
    <property type="match status" value="1"/>
</dbReference>
<proteinExistence type="predicted"/>
<protein>
    <submittedName>
        <fullName evidence="6">Major facilitator superfamily (MFS) transporter</fullName>
    </submittedName>
</protein>
<dbReference type="Gene3D" id="1.20.1250.20">
    <property type="entry name" value="MFS general substrate transporter like domains"/>
    <property type="match status" value="1"/>
</dbReference>
<dbReference type="eggNOG" id="COG2814">
    <property type="taxonomic scope" value="Bacteria"/>
</dbReference>
<dbReference type="PROSITE" id="PS50850">
    <property type="entry name" value="MFS"/>
    <property type="match status" value="1"/>
</dbReference>
<feature type="transmembrane region" description="Helical" evidence="4">
    <location>
        <begin position="80"/>
        <end position="105"/>
    </location>
</feature>
<evidence type="ECO:0000256" key="3">
    <source>
        <dbReference type="ARBA" id="ARBA00023136"/>
    </source>
</evidence>
<dbReference type="Pfam" id="PF07690">
    <property type="entry name" value="MFS_1"/>
    <property type="match status" value="1"/>
</dbReference>
<dbReference type="GO" id="GO:0022857">
    <property type="term" value="F:transmembrane transporter activity"/>
    <property type="evidence" value="ECO:0007669"/>
    <property type="project" value="InterPro"/>
</dbReference>
<evidence type="ECO:0000256" key="4">
    <source>
        <dbReference type="SAM" id="Phobius"/>
    </source>
</evidence>
<dbReference type="STRING" id="314256.OG2516_11246"/>
<feature type="transmembrane region" description="Helical" evidence="4">
    <location>
        <begin position="142"/>
        <end position="162"/>
    </location>
</feature>
<feature type="transmembrane region" description="Helical" evidence="4">
    <location>
        <begin position="289"/>
        <end position="317"/>
    </location>
</feature>
<keyword evidence="1 4" id="KW-0812">Transmembrane</keyword>
<feature type="transmembrane region" description="Helical" evidence="4">
    <location>
        <begin position="219"/>
        <end position="240"/>
    </location>
</feature>
<gene>
    <name evidence="6" type="ORF">OG2516_11246</name>
</gene>
<sequence>MFKFVRENAAFLLAGMLVAFTSSYGQTFFISIFAGEIRAEFGLSHGRWGLIYTLGTTLSAVTMIWAGMLTDLFRVRQLGLVIFPILALACLSMATVPGAVLLIFVIYLLRLMGQGMMSHLAAVAMARWFVRRRGTALSISSMGFALGQAILPIIFVALLAVWDWRTLWLVAAGLVLLALPVVHRLLRLERTPQAIAKESEASGMDGRHWRRSEVLRHPLFWLMVPALMGPPTWGTALFFQQVHLAEVKGWSLAAWVSLMPLFTVTLIAANFASGLAVDRFGTTRMARLFMLPFALAFLVLGLSGSLWSAALGLMIFATGQGMQATVPPAFWAEYFGTRHLGSIKAVASAIMVFGSAVGPGVSGVLIDAGYDFDRQMLFIVGYFLFAAALAWIGLGRARSALPAAA</sequence>
<evidence type="ECO:0000313" key="6">
    <source>
        <dbReference type="EMBL" id="EAR53035.1"/>
    </source>
</evidence>
<feature type="transmembrane region" description="Helical" evidence="4">
    <location>
        <begin position="377"/>
        <end position="394"/>
    </location>
</feature>
<name>Q2CJV4_OCEGH</name>
<comment type="caution">
    <text evidence="6">The sequence shown here is derived from an EMBL/GenBank/DDBJ whole genome shotgun (WGS) entry which is preliminary data.</text>
</comment>
<reference evidence="6 7" key="1">
    <citation type="journal article" date="2010" name="J. Bacteriol.">
        <title>Genome sequences of Oceanicola granulosus HTCC2516(T) and Oceanicola batsensis HTCC2597(TDelta).</title>
        <authorList>
            <person name="Thrash J.C."/>
            <person name="Cho J.C."/>
            <person name="Vergin K.L."/>
            <person name="Giovannoni S.J."/>
        </authorList>
    </citation>
    <scope>NUCLEOTIDE SEQUENCE [LARGE SCALE GENOMIC DNA]</scope>
    <source>
        <strain evidence="7">ATCC BAA-861 / DSM 15982 / KCTC 12143 / HTCC2516</strain>
    </source>
</reference>
<dbReference type="PANTHER" id="PTHR11360:SF308">
    <property type="entry name" value="BLL3089 PROTEIN"/>
    <property type="match status" value="1"/>
</dbReference>
<evidence type="ECO:0000313" key="7">
    <source>
        <dbReference type="Proteomes" id="UP000003635"/>
    </source>
</evidence>
<evidence type="ECO:0000256" key="1">
    <source>
        <dbReference type="ARBA" id="ARBA00022692"/>
    </source>
</evidence>
<dbReference type="Proteomes" id="UP000003635">
    <property type="component" value="Unassembled WGS sequence"/>
</dbReference>
<feature type="transmembrane region" description="Helical" evidence="4">
    <location>
        <begin position="49"/>
        <end position="68"/>
    </location>
</feature>
<feature type="domain" description="Major facilitator superfamily (MFS) profile" evidence="5">
    <location>
        <begin position="11"/>
        <end position="398"/>
    </location>
</feature>
<evidence type="ECO:0000256" key="2">
    <source>
        <dbReference type="ARBA" id="ARBA00022989"/>
    </source>
</evidence>
<dbReference type="HOGENOM" id="CLU_001265_59_9_5"/>
<feature type="transmembrane region" description="Helical" evidence="4">
    <location>
        <begin position="252"/>
        <end position="277"/>
    </location>
</feature>
<dbReference type="SUPFAM" id="SSF103473">
    <property type="entry name" value="MFS general substrate transporter"/>
    <property type="match status" value="1"/>
</dbReference>
<keyword evidence="3 4" id="KW-0472">Membrane</keyword>
<dbReference type="EMBL" id="AAOT01000001">
    <property type="protein sequence ID" value="EAR53035.1"/>
    <property type="molecule type" value="Genomic_DNA"/>
</dbReference>
<dbReference type="InterPro" id="IPR020846">
    <property type="entry name" value="MFS_dom"/>
</dbReference>
<feature type="transmembrane region" description="Helical" evidence="4">
    <location>
        <begin position="168"/>
        <end position="186"/>
    </location>
</feature>
<dbReference type="InterPro" id="IPR011701">
    <property type="entry name" value="MFS"/>
</dbReference>
<dbReference type="InterPro" id="IPR050327">
    <property type="entry name" value="Proton-linked_MCT"/>
</dbReference>